<evidence type="ECO:0000313" key="2">
    <source>
        <dbReference type="Proteomes" id="UP000290572"/>
    </source>
</evidence>
<organism evidence="1 2">
    <name type="scientific">Labeo rohita</name>
    <name type="common">Indian major carp</name>
    <name type="synonym">Cyprinus rohita</name>
    <dbReference type="NCBI Taxonomy" id="84645"/>
    <lineage>
        <taxon>Eukaryota</taxon>
        <taxon>Metazoa</taxon>
        <taxon>Chordata</taxon>
        <taxon>Craniata</taxon>
        <taxon>Vertebrata</taxon>
        <taxon>Euteleostomi</taxon>
        <taxon>Actinopterygii</taxon>
        <taxon>Neopterygii</taxon>
        <taxon>Teleostei</taxon>
        <taxon>Ostariophysi</taxon>
        <taxon>Cypriniformes</taxon>
        <taxon>Cyprinidae</taxon>
        <taxon>Labeoninae</taxon>
        <taxon>Labeonini</taxon>
        <taxon>Labeo</taxon>
    </lineage>
</organism>
<proteinExistence type="predicted"/>
<sequence>MLLLLLERGDGFGAQKPKSLTPHVIGRPACVSPSLGILAAPNNSLTRSLSLRLRPATRALLLRGRGGIICPRTAALQKQRAAGAD</sequence>
<protein>
    <submittedName>
        <fullName evidence="1">Uncharacterized protein</fullName>
    </submittedName>
</protein>
<dbReference type="AlphaFoldDB" id="A0A498MMP2"/>
<reference evidence="1 2" key="1">
    <citation type="submission" date="2018-03" db="EMBL/GenBank/DDBJ databases">
        <title>Draft genome sequence of Rohu Carp (Labeo rohita).</title>
        <authorList>
            <person name="Das P."/>
            <person name="Kushwaha B."/>
            <person name="Joshi C.G."/>
            <person name="Kumar D."/>
            <person name="Nagpure N.S."/>
            <person name="Sahoo L."/>
            <person name="Das S.P."/>
            <person name="Bit A."/>
            <person name="Patnaik S."/>
            <person name="Meher P.K."/>
            <person name="Jayasankar P."/>
            <person name="Koringa P.G."/>
            <person name="Patel N.V."/>
            <person name="Hinsu A.T."/>
            <person name="Kumar R."/>
            <person name="Pandey M."/>
            <person name="Agarwal S."/>
            <person name="Srivastava S."/>
            <person name="Singh M."/>
            <person name="Iquebal M.A."/>
            <person name="Jaiswal S."/>
            <person name="Angadi U.B."/>
            <person name="Kumar N."/>
            <person name="Raza M."/>
            <person name="Shah T.M."/>
            <person name="Rai A."/>
            <person name="Jena J.K."/>
        </authorList>
    </citation>
    <scope>NUCLEOTIDE SEQUENCE [LARGE SCALE GENOMIC DNA]</scope>
    <source>
        <strain evidence="1">DASCIFA01</strain>
        <tissue evidence="1">Testis</tissue>
    </source>
</reference>
<gene>
    <name evidence="1" type="ORF">ROHU_023288</name>
</gene>
<comment type="caution">
    <text evidence="1">The sequence shown here is derived from an EMBL/GenBank/DDBJ whole genome shotgun (WGS) entry which is preliminary data.</text>
</comment>
<accession>A0A498MMP2</accession>
<keyword evidence="2" id="KW-1185">Reference proteome</keyword>
<name>A0A498MMP2_LABRO</name>
<evidence type="ECO:0000313" key="1">
    <source>
        <dbReference type="EMBL" id="RXN22698.1"/>
    </source>
</evidence>
<dbReference type="EMBL" id="QBIY01012584">
    <property type="protein sequence ID" value="RXN22698.1"/>
    <property type="molecule type" value="Genomic_DNA"/>
</dbReference>
<dbReference type="Proteomes" id="UP000290572">
    <property type="component" value="Unassembled WGS sequence"/>
</dbReference>